<gene>
    <name evidence="1" type="ORF">PGUG_00380</name>
</gene>
<dbReference type="VEuPathDB" id="FungiDB:PGUG_00380"/>
<dbReference type="RefSeq" id="XP_001487002.2">
    <property type="nucleotide sequence ID" value="XM_001486952.1"/>
</dbReference>
<dbReference type="KEGG" id="pgu:PGUG_00380"/>
<evidence type="ECO:0000313" key="2">
    <source>
        <dbReference type="Proteomes" id="UP000001997"/>
    </source>
</evidence>
<accession>A5DAS5</accession>
<name>A5DAS5_PICGU</name>
<proteinExistence type="predicted"/>
<keyword evidence="2" id="KW-1185">Reference proteome</keyword>
<reference evidence="1 2" key="1">
    <citation type="journal article" date="2009" name="Nature">
        <title>Evolution of pathogenicity and sexual reproduction in eight Candida genomes.</title>
        <authorList>
            <person name="Butler G."/>
            <person name="Rasmussen M.D."/>
            <person name="Lin M.F."/>
            <person name="Santos M.A."/>
            <person name="Sakthikumar S."/>
            <person name="Munro C.A."/>
            <person name="Rheinbay E."/>
            <person name="Grabherr M."/>
            <person name="Forche A."/>
            <person name="Reedy J.L."/>
            <person name="Agrafioti I."/>
            <person name="Arnaud M.B."/>
            <person name="Bates S."/>
            <person name="Brown A.J."/>
            <person name="Brunke S."/>
            <person name="Costanzo M.C."/>
            <person name="Fitzpatrick D.A."/>
            <person name="de Groot P.W."/>
            <person name="Harris D."/>
            <person name="Hoyer L.L."/>
            <person name="Hube B."/>
            <person name="Klis F.M."/>
            <person name="Kodira C."/>
            <person name="Lennard N."/>
            <person name="Logue M.E."/>
            <person name="Martin R."/>
            <person name="Neiman A.M."/>
            <person name="Nikolaou E."/>
            <person name="Quail M.A."/>
            <person name="Quinn J."/>
            <person name="Santos M.C."/>
            <person name="Schmitzberger F.F."/>
            <person name="Sherlock G."/>
            <person name="Shah P."/>
            <person name="Silverstein K.A."/>
            <person name="Skrzypek M.S."/>
            <person name="Soll D."/>
            <person name="Staggs R."/>
            <person name="Stansfield I."/>
            <person name="Stumpf M.P."/>
            <person name="Sudbery P.E."/>
            <person name="Srikantha T."/>
            <person name="Zeng Q."/>
            <person name="Berman J."/>
            <person name="Berriman M."/>
            <person name="Heitman J."/>
            <person name="Gow N.A."/>
            <person name="Lorenz M.C."/>
            <person name="Birren B.W."/>
            <person name="Kellis M."/>
            <person name="Cuomo C.A."/>
        </authorList>
    </citation>
    <scope>NUCLEOTIDE SEQUENCE [LARGE SCALE GENOMIC DNA]</scope>
    <source>
        <strain evidence="2">ATCC 6260 / CBS 566 / DSM 6381 / JCM 1539 / NBRC 10279 / NRRL Y-324</strain>
    </source>
</reference>
<dbReference type="OMA" id="GTPKAWK"/>
<dbReference type="InParanoid" id="A5DAS5"/>
<evidence type="ECO:0000313" key="1">
    <source>
        <dbReference type="EMBL" id="EDK36281.2"/>
    </source>
</evidence>
<dbReference type="Proteomes" id="UP000001997">
    <property type="component" value="Unassembled WGS sequence"/>
</dbReference>
<dbReference type="GeneID" id="5129173"/>
<organism evidence="1 2">
    <name type="scientific">Meyerozyma guilliermondii (strain ATCC 6260 / CBS 566 / DSM 6381 / JCM 1539 / NBRC 10279 / NRRL Y-324)</name>
    <name type="common">Yeast</name>
    <name type="synonym">Candida guilliermondii</name>
    <dbReference type="NCBI Taxonomy" id="294746"/>
    <lineage>
        <taxon>Eukaryota</taxon>
        <taxon>Fungi</taxon>
        <taxon>Dikarya</taxon>
        <taxon>Ascomycota</taxon>
        <taxon>Saccharomycotina</taxon>
        <taxon>Pichiomycetes</taxon>
        <taxon>Debaryomycetaceae</taxon>
        <taxon>Meyerozyma</taxon>
    </lineage>
</organism>
<dbReference type="eggNOG" id="ENOG502S5H0">
    <property type="taxonomic scope" value="Eukaryota"/>
</dbReference>
<dbReference type="OrthoDB" id="4020412at2759"/>
<sequence>MFNMFNKVASEGPTLPSFSTTLTSDTISMVPSAILVGTPKAWKKEVLPGSIPVLPAGIHTSAGATAPALAGAATTLEVMVSLTDFKSSLVKMKPTLPLTKGNNFSKSGKSAKNPLKALLTMVFLPINTTPSPLNARLISCIC</sequence>
<dbReference type="EMBL" id="CH408155">
    <property type="protein sequence ID" value="EDK36281.2"/>
    <property type="molecule type" value="Genomic_DNA"/>
</dbReference>
<dbReference type="AlphaFoldDB" id="A5DAS5"/>
<protein>
    <submittedName>
        <fullName evidence="1">Uncharacterized protein</fullName>
    </submittedName>
</protein>
<dbReference type="HOGENOM" id="CLU_1815604_0_0_1"/>